<organism evidence="7 8">
    <name type="scientific">Zophobas morio</name>
    <dbReference type="NCBI Taxonomy" id="2755281"/>
    <lineage>
        <taxon>Eukaryota</taxon>
        <taxon>Metazoa</taxon>
        <taxon>Ecdysozoa</taxon>
        <taxon>Arthropoda</taxon>
        <taxon>Hexapoda</taxon>
        <taxon>Insecta</taxon>
        <taxon>Pterygota</taxon>
        <taxon>Neoptera</taxon>
        <taxon>Endopterygota</taxon>
        <taxon>Coleoptera</taxon>
        <taxon>Polyphaga</taxon>
        <taxon>Cucujiformia</taxon>
        <taxon>Tenebrionidae</taxon>
        <taxon>Zophobas</taxon>
    </lineage>
</organism>
<dbReference type="AlphaFoldDB" id="A0AA38HUE5"/>
<dbReference type="EMBL" id="JALNTZ010000009">
    <property type="protein sequence ID" value="KAJ3641399.1"/>
    <property type="molecule type" value="Genomic_DNA"/>
</dbReference>
<name>A0AA38HUE5_9CUCU</name>
<keyword evidence="2" id="KW-0677">Repeat</keyword>
<dbReference type="Pfam" id="PF00096">
    <property type="entry name" value="zf-C2H2"/>
    <property type="match status" value="2"/>
</dbReference>
<keyword evidence="4" id="KW-0862">Zinc</keyword>
<dbReference type="SUPFAM" id="SSF48403">
    <property type="entry name" value="Ankyrin repeat"/>
    <property type="match status" value="1"/>
</dbReference>
<dbReference type="InterPro" id="IPR036236">
    <property type="entry name" value="Znf_C2H2_sf"/>
</dbReference>
<feature type="domain" description="C2H2-type" evidence="6">
    <location>
        <begin position="806"/>
        <end position="834"/>
    </location>
</feature>
<evidence type="ECO:0000313" key="8">
    <source>
        <dbReference type="Proteomes" id="UP001168821"/>
    </source>
</evidence>
<dbReference type="InterPro" id="IPR036770">
    <property type="entry name" value="Ankyrin_rpt-contain_sf"/>
</dbReference>
<evidence type="ECO:0000256" key="5">
    <source>
        <dbReference type="PROSITE-ProRule" id="PRU00042"/>
    </source>
</evidence>
<keyword evidence="8" id="KW-1185">Reference proteome</keyword>
<evidence type="ECO:0000256" key="3">
    <source>
        <dbReference type="ARBA" id="ARBA00022771"/>
    </source>
</evidence>
<protein>
    <recommendedName>
        <fullName evidence="6">C2H2-type domain-containing protein</fullName>
    </recommendedName>
</protein>
<dbReference type="Proteomes" id="UP001168821">
    <property type="component" value="Unassembled WGS sequence"/>
</dbReference>
<dbReference type="InterPro" id="IPR013087">
    <property type="entry name" value="Znf_C2H2_type"/>
</dbReference>
<feature type="domain" description="C2H2-type" evidence="6">
    <location>
        <begin position="713"/>
        <end position="741"/>
    </location>
</feature>
<dbReference type="SMART" id="SM00355">
    <property type="entry name" value="ZnF_C2H2"/>
    <property type="match status" value="7"/>
</dbReference>
<dbReference type="GO" id="GO:0008270">
    <property type="term" value="F:zinc ion binding"/>
    <property type="evidence" value="ECO:0007669"/>
    <property type="project" value="UniProtKB-KW"/>
</dbReference>
<dbReference type="PROSITE" id="PS00028">
    <property type="entry name" value="ZINC_FINGER_C2H2_1"/>
    <property type="match status" value="3"/>
</dbReference>
<evidence type="ECO:0000256" key="1">
    <source>
        <dbReference type="ARBA" id="ARBA00022723"/>
    </source>
</evidence>
<comment type="caution">
    <text evidence="7">The sequence shown here is derived from an EMBL/GenBank/DDBJ whole genome shotgun (WGS) entry which is preliminary data.</text>
</comment>
<dbReference type="PANTHER" id="PTHR24379">
    <property type="entry name" value="KRAB AND ZINC FINGER DOMAIN-CONTAINING"/>
    <property type="match status" value="1"/>
</dbReference>
<evidence type="ECO:0000256" key="4">
    <source>
        <dbReference type="ARBA" id="ARBA00022833"/>
    </source>
</evidence>
<keyword evidence="1" id="KW-0479">Metal-binding</keyword>
<dbReference type="Gene3D" id="1.25.40.20">
    <property type="entry name" value="Ankyrin repeat-containing domain"/>
    <property type="match status" value="1"/>
</dbReference>
<evidence type="ECO:0000259" key="6">
    <source>
        <dbReference type="PROSITE" id="PS50157"/>
    </source>
</evidence>
<proteinExistence type="predicted"/>
<dbReference type="Gene3D" id="3.30.160.60">
    <property type="entry name" value="Classic Zinc Finger"/>
    <property type="match status" value="2"/>
</dbReference>
<keyword evidence="3 5" id="KW-0863">Zinc-finger</keyword>
<evidence type="ECO:0000313" key="7">
    <source>
        <dbReference type="EMBL" id="KAJ3641399.1"/>
    </source>
</evidence>
<accession>A0AA38HUE5</accession>
<reference evidence="7" key="1">
    <citation type="journal article" date="2023" name="G3 (Bethesda)">
        <title>Whole genome assemblies of Zophobas morio and Tenebrio molitor.</title>
        <authorList>
            <person name="Kaur S."/>
            <person name="Stinson S.A."/>
            <person name="diCenzo G.C."/>
        </authorList>
    </citation>
    <scope>NUCLEOTIDE SEQUENCE</scope>
    <source>
        <strain evidence="7">QUZm001</strain>
    </source>
</reference>
<dbReference type="SUPFAM" id="SSF57667">
    <property type="entry name" value="beta-beta-alpha zinc fingers"/>
    <property type="match status" value="1"/>
</dbReference>
<feature type="domain" description="C2H2-type" evidence="6">
    <location>
        <begin position="776"/>
        <end position="804"/>
    </location>
</feature>
<evidence type="ECO:0000256" key="2">
    <source>
        <dbReference type="ARBA" id="ARBA00022737"/>
    </source>
</evidence>
<sequence>MSGPKETSLQDAIRDNDYEEFSRIAEENNEIFDGFVVECGDLLVLNAVKHNSHKVFNFLVPLQTPKQLHAIMRSLDFSSTFDLQFFYTLIENKAPFGALRCTNFPGDHATNVDMLKFALDRGLDPNSRNKTGLSVLHYVLHIVLPKGKYELVEEVVLMLLCYGADPLSECRRCGYCGYSAFELACRTQISDLLFEQLVLFCYDGQFCRALDVGTFVDVVRSRRRLMRFRDQNRISLVSELLDCKFELVIGRHENRICILYNFVNMRLDYLDDVLNRCPKAVQEVLEASQFPYECTKDFGEVFMDRIQHVMAKNEFYHKCVMDFLENVDVFKLTAAVTKRIGLYDFDMTGLILFLLQYGGRCNTAMYHFIYKKYGDCALFRTLLYLDPDECILKKRKCVMATFITDLNFNVQTFVDSTAERQWTLLETRYRYFNHLQTPFGDLLDREALELLQFFAHPSLVSFFLSTESLPENVLQTILLLPRVPLLQELARDAVRPHIVKRFNVKTTKQFYFLVDALPTTKIYGNLATCHTSPNLKPLCGSLNPNLNPSKFKTHVDLLNPLRHACKFFLRSSMDNITINQNTVVAPTVVWLIPCIPETPIQDSNTPTLFNCTDKVTPYKCKKCSSFRTDFLAQLQDHILRGHPHHPSPELVTLHKCSHCNFETFSKYLLLRHISLQCQKQWLKCIRCPFKTRNQNELAKHAFNAHIKCIKKYFQCEQCSARFVDQDNLERHINVQHVKDEFVFFMCGVCTFKSTCNKKLQQHVLRKHKLEDQNEWFECEQCPSKFRRKKYLKRHVKLQHGNRKEGAKCKKCSRVFKNDFQLEIHMACHHKLGRECT</sequence>
<dbReference type="PANTHER" id="PTHR24379:SF121">
    <property type="entry name" value="C2H2-TYPE DOMAIN-CONTAINING PROTEIN"/>
    <property type="match status" value="1"/>
</dbReference>
<dbReference type="PROSITE" id="PS50157">
    <property type="entry name" value="ZINC_FINGER_C2H2_2"/>
    <property type="match status" value="3"/>
</dbReference>
<gene>
    <name evidence="7" type="ORF">Zmor_027909</name>
</gene>